<dbReference type="RefSeq" id="WP_204497570.1">
    <property type="nucleotide sequence ID" value="NZ_JAFBDR010000002.1"/>
</dbReference>
<organism evidence="7 8">
    <name type="scientific">Aquibacillus albus</name>
    <dbReference type="NCBI Taxonomy" id="1168171"/>
    <lineage>
        <taxon>Bacteria</taxon>
        <taxon>Bacillati</taxon>
        <taxon>Bacillota</taxon>
        <taxon>Bacilli</taxon>
        <taxon>Bacillales</taxon>
        <taxon>Bacillaceae</taxon>
        <taxon>Aquibacillus</taxon>
    </lineage>
</organism>
<gene>
    <name evidence="7" type="ORF">JOC48_000620</name>
</gene>
<proteinExistence type="inferred from homology"/>
<evidence type="ECO:0000256" key="3">
    <source>
        <dbReference type="ARBA" id="ARBA00022692"/>
    </source>
</evidence>
<keyword evidence="6" id="KW-1003">Cell membrane</keyword>
<feature type="transmembrane region" description="Helical" evidence="6">
    <location>
        <begin position="184"/>
        <end position="202"/>
    </location>
</feature>
<comment type="subcellular location">
    <subcellularLocation>
        <location evidence="6">Cell membrane</location>
        <topology evidence="6">Multi-pass membrane protein</topology>
    </subcellularLocation>
    <subcellularLocation>
        <location evidence="1">Membrane</location>
        <topology evidence="1">Multi-pass membrane protein</topology>
    </subcellularLocation>
</comment>
<name>A0ABS2MW71_9BACI</name>
<protein>
    <recommendedName>
        <fullName evidence="6">Probable membrane transporter protein</fullName>
    </recommendedName>
</protein>
<dbReference type="InterPro" id="IPR051598">
    <property type="entry name" value="TSUP/Inactive_protease-like"/>
</dbReference>
<evidence type="ECO:0000256" key="5">
    <source>
        <dbReference type="ARBA" id="ARBA00023136"/>
    </source>
</evidence>
<sequence>MQDTENHKKSNKNNRGIISMIGLFGGFFGGLLGIGGSFLVIPFLKGVIKISPHKAHATALPVAFASGISALGFYFTSGQVDIGLSVYVMIGCLTGVMFGSKLMNYVKGNLLSLMFGFFLLALAVVFALPISPISPMDSHTDLYTITISVILGLFAGLSSGLFGAGGGTILVPGIVLLLGVGEHMAQGISLLVIIPTTLLGTWMHYKQKKLSLTVAPWLTISSFAGGLLGGFFAILTHVTILKSLIVIALLYIGFDNIRKNLRTKKISSVNQTM</sequence>
<feature type="transmembrane region" description="Helical" evidence="6">
    <location>
        <begin position="142"/>
        <end position="164"/>
    </location>
</feature>
<feature type="transmembrane region" description="Helical" evidence="6">
    <location>
        <begin position="110"/>
        <end position="130"/>
    </location>
</feature>
<dbReference type="Proteomes" id="UP001296943">
    <property type="component" value="Unassembled WGS sequence"/>
</dbReference>
<dbReference type="Pfam" id="PF01925">
    <property type="entry name" value="TauE"/>
    <property type="match status" value="2"/>
</dbReference>
<keyword evidence="5 6" id="KW-0472">Membrane</keyword>
<dbReference type="EMBL" id="JAFBDR010000002">
    <property type="protein sequence ID" value="MBM7570142.1"/>
    <property type="molecule type" value="Genomic_DNA"/>
</dbReference>
<dbReference type="PANTHER" id="PTHR43701:SF2">
    <property type="entry name" value="MEMBRANE TRANSPORTER PROTEIN YJNA-RELATED"/>
    <property type="match status" value="1"/>
</dbReference>
<reference evidence="7 8" key="1">
    <citation type="submission" date="2021-01" db="EMBL/GenBank/DDBJ databases">
        <title>Genomic Encyclopedia of Type Strains, Phase IV (KMG-IV): sequencing the most valuable type-strain genomes for metagenomic binning, comparative biology and taxonomic classification.</title>
        <authorList>
            <person name="Goeker M."/>
        </authorList>
    </citation>
    <scope>NUCLEOTIDE SEQUENCE [LARGE SCALE GENOMIC DNA]</scope>
    <source>
        <strain evidence="7 8">DSM 23711</strain>
    </source>
</reference>
<evidence type="ECO:0000256" key="4">
    <source>
        <dbReference type="ARBA" id="ARBA00022989"/>
    </source>
</evidence>
<feature type="transmembrane region" description="Helical" evidence="6">
    <location>
        <begin position="56"/>
        <end position="75"/>
    </location>
</feature>
<keyword evidence="3 6" id="KW-0812">Transmembrane</keyword>
<evidence type="ECO:0000256" key="1">
    <source>
        <dbReference type="ARBA" id="ARBA00004141"/>
    </source>
</evidence>
<feature type="transmembrane region" description="Helical" evidence="6">
    <location>
        <begin position="82"/>
        <end position="98"/>
    </location>
</feature>
<feature type="transmembrane region" description="Helical" evidence="6">
    <location>
        <begin position="21"/>
        <end position="44"/>
    </location>
</feature>
<dbReference type="PANTHER" id="PTHR43701">
    <property type="entry name" value="MEMBRANE TRANSPORTER PROTEIN MJ0441-RELATED"/>
    <property type="match status" value="1"/>
</dbReference>
<evidence type="ECO:0000313" key="7">
    <source>
        <dbReference type="EMBL" id="MBM7570142.1"/>
    </source>
</evidence>
<keyword evidence="8" id="KW-1185">Reference proteome</keyword>
<comment type="similarity">
    <text evidence="2 6">Belongs to the 4-toluene sulfonate uptake permease (TSUP) (TC 2.A.102) family.</text>
</comment>
<accession>A0ABS2MW71</accession>
<feature type="transmembrane region" description="Helical" evidence="6">
    <location>
        <begin position="214"/>
        <end position="234"/>
    </location>
</feature>
<evidence type="ECO:0000256" key="2">
    <source>
        <dbReference type="ARBA" id="ARBA00009142"/>
    </source>
</evidence>
<comment type="caution">
    <text evidence="7">The sequence shown here is derived from an EMBL/GenBank/DDBJ whole genome shotgun (WGS) entry which is preliminary data.</text>
</comment>
<evidence type="ECO:0000256" key="6">
    <source>
        <dbReference type="RuleBase" id="RU363041"/>
    </source>
</evidence>
<feature type="transmembrane region" description="Helical" evidence="6">
    <location>
        <begin position="240"/>
        <end position="257"/>
    </location>
</feature>
<dbReference type="InterPro" id="IPR002781">
    <property type="entry name" value="TM_pro_TauE-like"/>
</dbReference>
<evidence type="ECO:0000313" key="8">
    <source>
        <dbReference type="Proteomes" id="UP001296943"/>
    </source>
</evidence>
<keyword evidence="4 6" id="KW-1133">Transmembrane helix</keyword>